<dbReference type="AlphaFoldDB" id="A0A3D3RDT5"/>
<feature type="domain" description="Calcineurin-like phosphoesterase" evidence="2">
    <location>
        <begin position="109"/>
        <end position="236"/>
    </location>
</feature>
<evidence type="ECO:0000313" key="3">
    <source>
        <dbReference type="EMBL" id="HCO26995.1"/>
    </source>
</evidence>
<dbReference type="SUPFAM" id="SSF49363">
    <property type="entry name" value="Purple acid phosphatase, N-terminal domain"/>
    <property type="match status" value="1"/>
</dbReference>
<dbReference type="PANTHER" id="PTHR22953:SF153">
    <property type="entry name" value="PURPLE ACID PHOSPHATASE"/>
    <property type="match status" value="1"/>
</dbReference>
<dbReference type="Pfam" id="PF00149">
    <property type="entry name" value="Metallophos"/>
    <property type="match status" value="1"/>
</dbReference>
<dbReference type="GO" id="GO:0003993">
    <property type="term" value="F:acid phosphatase activity"/>
    <property type="evidence" value="ECO:0007669"/>
    <property type="project" value="InterPro"/>
</dbReference>
<dbReference type="InterPro" id="IPR029052">
    <property type="entry name" value="Metallo-depent_PP-like"/>
</dbReference>
<proteinExistence type="predicted"/>
<organism evidence="3 4">
    <name type="scientific">Gimesia maris</name>
    <dbReference type="NCBI Taxonomy" id="122"/>
    <lineage>
        <taxon>Bacteria</taxon>
        <taxon>Pseudomonadati</taxon>
        <taxon>Planctomycetota</taxon>
        <taxon>Planctomycetia</taxon>
        <taxon>Planctomycetales</taxon>
        <taxon>Planctomycetaceae</taxon>
        <taxon>Gimesia</taxon>
    </lineage>
</organism>
<dbReference type="InterPro" id="IPR004843">
    <property type="entry name" value="Calcineurin-like_PHP"/>
</dbReference>
<evidence type="ECO:0000313" key="4">
    <source>
        <dbReference type="Proteomes" id="UP000263642"/>
    </source>
</evidence>
<evidence type="ECO:0000256" key="1">
    <source>
        <dbReference type="ARBA" id="ARBA00022729"/>
    </source>
</evidence>
<dbReference type="InterPro" id="IPR039331">
    <property type="entry name" value="PAPs-like"/>
</dbReference>
<dbReference type="Gene3D" id="2.60.40.380">
    <property type="entry name" value="Purple acid phosphatase-like, N-terminal"/>
    <property type="match status" value="1"/>
</dbReference>
<accession>A0A3D3RDT5</accession>
<dbReference type="Gene3D" id="3.60.21.10">
    <property type="match status" value="1"/>
</dbReference>
<comment type="caution">
    <text evidence="3">The sequence shown here is derived from an EMBL/GenBank/DDBJ whole genome shotgun (WGS) entry which is preliminary data.</text>
</comment>
<gene>
    <name evidence="3" type="ORF">DIT97_29775</name>
</gene>
<name>A0A3D3RDT5_9PLAN</name>
<protein>
    <recommendedName>
        <fullName evidence="2">Calcineurin-like phosphoesterase domain-containing protein</fullName>
    </recommendedName>
</protein>
<dbReference type="InterPro" id="IPR008963">
    <property type="entry name" value="Purple_acid_Pase-like_N"/>
</dbReference>
<sequence length="380" mass="43448">MKLFSILFFVYFVPTYVSAAEIQRVWLTHQSHQPDKIVVNWSSPLPGNSIVHYGLNQKSMTTVKVEESITLHHVEIPLTASDVLYHYRVQTGKQQSDMATFKACPTDSLRVAIVADWQSRPDLSSLLKDDVHLLLTAGDNISNLWQTCGPGKPDCIQPYLKLIAAYPELFRSTPFMPVLGNHDREVYPRGKKPPEHAVYDVDATAFRRFFALPDEEWKWKFDIPNFNIRFVGLDFNHISDIGTTWQTCHPLDRNSEQFRWYESITQNPPGHLVTLYNERNASMRGQLQGEWQKLFQRGTLCVTGFGYFAERAEVGGITYYNSSLSGTGTLYADPHSKFLSGKDSYLLLTCDRNSGVLTVELKSLKNEVLDRQRFSPRSKK</sequence>
<evidence type="ECO:0000259" key="2">
    <source>
        <dbReference type="Pfam" id="PF00149"/>
    </source>
</evidence>
<dbReference type="SUPFAM" id="SSF56300">
    <property type="entry name" value="Metallo-dependent phosphatases"/>
    <property type="match status" value="1"/>
</dbReference>
<dbReference type="Proteomes" id="UP000263642">
    <property type="component" value="Unassembled WGS sequence"/>
</dbReference>
<reference evidence="3 4" key="1">
    <citation type="journal article" date="2018" name="Nat. Biotechnol.">
        <title>A standardized bacterial taxonomy based on genome phylogeny substantially revises the tree of life.</title>
        <authorList>
            <person name="Parks D.H."/>
            <person name="Chuvochina M."/>
            <person name="Waite D.W."/>
            <person name="Rinke C."/>
            <person name="Skarshewski A."/>
            <person name="Chaumeil P.A."/>
            <person name="Hugenholtz P."/>
        </authorList>
    </citation>
    <scope>NUCLEOTIDE SEQUENCE [LARGE SCALE GENOMIC DNA]</scope>
    <source>
        <strain evidence="3">UBA9375</strain>
    </source>
</reference>
<dbReference type="PANTHER" id="PTHR22953">
    <property type="entry name" value="ACID PHOSPHATASE RELATED"/>
    <property type="match status" value="1"/>
</dbReference>
<dbReference type="GO" id="GO:0046872">
    <property type="term" value="F:metal ion binding"/>
    <property type="evidence" value="ECO:0007669"/>
    <property type="project" value="InterPro"/>
</dbReference>
<keyword evidence="1" id="KW-0732">Signal</keyword>
<dbReference type="EMBL" id="DQAY01000184">
    <property type="protein sequence ID" value="HCO26995.1"/>
    <property type="molecule type" value="Genomic_DNA"/>
</dbReference>